<dbReference type="STRING" id="5627.A0A1C7LY13"/>
<comment type="caution">
    <text evidence="1">The sequence shown here is derived from an EMBL/GenBank/DDBJ whole genome shotgun (WGS) entry which is preliminary data.</text>
</comment>
<name>A0A1C7LY13_GRIFR</name>
<accession>A0A1C7LY13</accession>
<dbReference type="EMBL" id="LUGG01000015">
    <property type="protein sequence ID" value="OBZ69600.1"/>
    <property type="molecule type" value="Genomic_DNA"/>
</dbReference>
<dbReference type="Proteomes" id="UP000092993">
    <property type="component" value="Unassembled WGS sequence"/>
</dbReference>
<evidence type="ECO:0000313" key="1">
    <source>
        <dbReference type="EMBL" id="OBZ69600.1"/>
    </source>
</evidence>
<organism evidence="1 2">
    <name type="scientific">Grifola frondosa</name>
    <name type="common">Maitake</name>
    <name type="synonym">Polyporus frondosus</name>
    <dbReference type="NCBI Taxonomy" id="5627"/>
    <lineage>
        <taxon>Eukaryota</taxon>
        <taxon>Fungi</taxon>
        <taxon>Dikarya</taxon>
        <taxon>Basidiomycota</taxon>
        <taxon>Agaricomycotina</taxon>
        <taxon>Agaricomycetes</taxon>
        <taxon>Polyporales</taxon>
        <taxon>Grifolaceae</taxon>
        <taxon>Grifola</taxon>
    </lineage>
</organism>
<evidence type="ECO:0000313" key="2">
    <source>
        <dbReference type="Proteomes" id="UP000092993"/>
    </source>
</evidence>
<proteinExistence type="predicted"/>
<gene>
    <name evidence="1" type="ORF">A0H81_10166</name>
</gene>
<dbReference type="AlphaFoldDB" id="A0A1C7LY13"/>
<protein>
    <submittedName>
        <fullName evidence="1">Uncharacterized protein</fullName>
    </submittedName>
</protein>
<sequence length="235" mass="27161">MVTSTVTKAWQFTGGAITDTAEEIEAKLALMPEYERDCHLFYRLVISRWHPGPGLAAWRNFGFCVCFDEEEEMELGRQYQMLVRRKCTFKEFYAAYESSTLLALFESKGLRTDFRHLDDVLRGSPLRFKSVWSLKSFVLQEELEATPTLPVAVDYGFVNCKKPADFAALKSLYKKVFQSRQADPIELHEAAIGGRLLEYIETLMKLKQSDSKKFQGLLRNHYPLRTESEFEQPVC</sequence>
<dbReference type="OMA" id="KSVWSLK"/>
<dbReference type="OrthoDB" id="4851849at2759"/>
<reference evidence="1 2" key="1">
    <citation type="submission" date="2016-03" db="EMBL/GenBank/DDBJ databases">
        <title>Whole genome sequencing of Grifola frondosa 9006-11.</title>
        <authorList>
            <person name="Min B."/>
            <person name="Park H."/>
            <person name="Kim J.-G."/>
            <person name="Cho H."/>
            <person name="Oh Y.-L."/>
            <person name="Kong W.-S."/>
            <person name="Choi I.-G."/>
        </authorList>
    </citation>
    <scope>NUCLEOTIDE SEQUENCE [LARGE SCALE GENOMIC DNA]</scope>
    <source>
        <strain evidence="1 2">9006-11</strain>
    </source>
</reference>
<keyword evidence="2" id="KW-1185">Reference proteome</keyword>